<comment type="caution">
    <text evidence="2">The sequence shown here is derived from an EMBL/GenBank/DDBJ whole genome shotgun (WGS) entry which is preliminary data.</text>
</comment>
<evidence type="ECO:0000313" key="2">
    <source>
        <dbReference type="EMBL" id="CAG9326333.1"/>
    </source>
</evidence>
<sequence>MAERVSDTIRKEINKFYELPETISKLSAAGIIDDLEEVYANIYELGKSKNFKENFKVILEVMIREIWERKEKENYGKHLSTAYLLENSIKSPRRNIESGKTEEKKTVKNNKSRRSQSHQGDEIYSEFNKGNGYSFGTAPRKAEDKNKAPGPGAYTPNTESVRDRSPRAVMPNTERQSQMIKNSSPGPAYAPYYHFVSK</sequence>
<gene>
    <name evidence="2" type="ORF">BSTOLATCC_MIC40761</name>
</gene>
<evidence type="ECO:0000313" key="3">
    <source>
        <dbReference type="Proteomes" id="UP001162131"/>
    </source>
</evidence>
<feature type="compositionally biased region" description="Basic residues" evidence="1">
    <location>
        <begin position="107"/>
        <end position="116"/>
    </location>
</feature>
<dbReference type="EMBL" id="CAJZBQ010000040">
    <property type="protein sequence ID" value="CAG9326333.1"/>
    <property type="molecule type" value="Genomic_DNA"/>
</dbReference>
<keyword evidence="3" id="KW-1185">Reference proteome</keyword>
<feature type="compositionally biased region" description="Basic and acidic residues" evidence="1">
    <location>
        <begin position="94"/>
        <end position="106"/>
    </location>
</feature>
<organism evidence="2 3">
    <name type="scientific">Blepharisma stoltei</name>
    <dbReference type="NCBI Taxonomy" id="1481888"/>
    <lineage>
        <taxon>Eukaryota</taxon>
        <taxon>Sar</taxon>
        <taxon>Alveolata</taxon>
        <taxon>Ciliophora</taxon>
        <taxon>Postciliodesmatophora</taxon>
        <taxon>Heterotrichea</taxon>
        <taxon>Heterotrichida</taxon>
        <taxon>Blepharismidae</taxon>
        <taxon>Blepharisma</taxon>
    </lineage>
</organism>
<dbReference type="Proteomes" id="UP001162131">
    <property type="component" value="Unassembled WGS sequence"/>
</dbReference>
<dbReference type="AlphaFoldDB" id="A0AAU9JKX1"/>
<name>A0AAU9JKX1_9CILI</name>
<proteinExistence type="predicted"/>
<accession>A0AAU9JKX1</accession>
<feature type="region of interest" description="Disordered" evidence="1">
    <location>
        <begin position="94"/>
        <end position="198"/>
    </location>
</feature>
<evidence type="ECO:0000256" key="1">
    <source>
        <dbReference type="SAM" id="MobiDB-lite"/>
    </source>
</evidence>
<reference evidence="2" key="1">
    <citation type="submission" date="2021-09" db="EMBL/GenBank/DDBJ databases">
        <authorList>
            <consortium name="AG Swart"/>
            <person name="Singh M."/>
            <person name="Singh A."/>
            <person name="Seah K."/>
            <person name="Emmerich C."/>
        </authorList>
    </citation>
    <scope>NUCLEOTIDE SEQUENCE</scope>
    <source>
        <strain evidence="2">ATCC30299</strain>
    </source>
</reference>
<feature type="compositionally biased region" description="Polar residues" evidence="1">
    <location>
        <begin position="173"/>
        <end position="185"/>
    </location>
</feature>
<protein>
    <submittedName>
        <fullName evidence="2">Uncharacterized protein</fullName>
    </submittedName>
</protein>